<protein>
    <submittedName>
        <fullName evidence="1">Uncharacterized protein</fullName>
    </submittedName>
</protein>
<reference evidence="1 2" key="1">
    <citation type="journal article" date="2020" name="Arch. Microbiol.">
        <title>The genome sequence of the giant phototrophic gammaproteobacterium Thiospirillum jenense gives insight into its physiological properties and phylogenetic relationships.</title>
        <authorList>
            <person name="Imhoff J.F."/>
            <person name="Meyer T.E."/>
            <person name="Kyndt J.A."/>
        </authorList>
    </citation>
    <scope>NUCLEOTIDE SEQUENCE [LARGE SCALE GENOMIC DNA]</scope>
    <source>
        <strain evidence="1 2">DSM 216</strain>
    </source>
</reference>
<dbReference type="Proteomes" id="UP000548632">
    <property type="component" value="Unassembled WGS sequence"/>
</dbReference>
<organism evidence="1 2">
    <name type="scientific">Thiospirillum jenense</name>
    <dbReference type="NCBI Taxonomy" id="1653858"/>
    <lineage>
        <taxon>Bacteria</taxon>
        <taxon>Pseudomonadati</taxon>
        <taxon>Pseudomonadota</taxon>
        <taxon>Gammaproteobacteria</taxon>
        <taxon>Chromatiales</taxon>
        <taxon>Chromatiaceae</taxon>
        <taxon>Thiospirillum</taxon>
    </lineage>
</organism>
<dbReference type="EMBL" id="JABVCQ010000006">
    <property type="protein sequence ID" value="MBB1125418.1"/>
    <property type="molecule type" value="Genomic_DNA"/>
</dbReference>
<dbReference type="AlphaFoldDB" id="A0A839HDU2"/>
<proteinExistence type="predicted"/>
<keyword evidence="2" id="KW-1185">Reference proteome</keyword>
<evidence type="ECO:0000313" key="2">
    <source>
        <dbReference type="Proteomes" id="UP000548632"/>
    </source>
</evidence>
<gene>
    <name evidence="1" type="ORF">HUK38_04125</name>
</gene>
<name>A0A839HDU2_9GAMM</name>
<sequence>MATLLKQNRTLSVNVVRVFYKSKGEIEIKMQAELEVTAEVVPLAACDAQIVE</sequence>
<evidence type="ECO:0000313" key="1">
    <source>
        <dbReference type="EMBL" id="MBB1125418.1"/>
    </source>
</evidence>
<dbReference type="RefSeq" id="WP_182582742.1">
    <property type="nucleotide sequence ID" value="NZ_JABVCQ010000006.1"/>
</dbReference>
<comment type="caution">
    <text evidence="1">The sequence shown here is derived from an EMBL/GenBank/DDBJ whole genome shotgun (WGS) entry which is preliminary data.</text>
</comment>
<accession>A0A839HDU2</accession>